<dbReference type="EMBL" id="MN739523">
    <property type="protein sequence ID" value="QHT10628.1"/>
    <property type="molecule type" value="Genomic_DNA"/>
</dbReference>
<organism evidence="1">
    <name type="scientific">viral metagenome</name>
    <dbReference type="NCBI Taxonomy" id="1070528"/>
    <lineage>
        <taxon>unclassified sequences</taxon>
        <taxon>metagenomes</taxon>
        <taxon>organismal metagenomes</taxon>
    </lineage>
</organism>
<proteinExistence type="predicted"/>
<reference evidence="1" key="1">
    <citation type="journal article" date="2020" name="Nature">
        <title>Giant virus diversity and host interactions through global metagenomics.</title>
        <authorList>
            <person name="Schulz F."/>
            <person name="Roux S."/>
            <person name="Paez-Espino D."/>
            <person name="Jungbluth S."/>
            <person name="Walsh D.A."/>
            <person name="Denef V.J."/>
            <person name="McMahon K.D."/>
            <person name="Konstantinidis K.T."/>
            <person name="Eloe-Fadrosh E.A."/>
            <person name="Kyrpides N.C."/>
            <person name="Woyke T."/>
        </authorList>
    </citation>
    <scope>NUCLEOTIDE SEQUENCE</scope>
    <source>
        <strain evidence="1">GVMAG-M-3300023174-107</strain>
    </source>
</reference>
<protein>
    <submittedName>
        <fullName evidence="1">Uncharacterized protein</fullName>
    </submittedName>
</protein>
<sequence length="294" mass="32213">MSTYSQYSQNLGQTYSFYSPTDISGIIFEFTAINVSSRTNVAPSFEYNAAAGYTNVSAIAMINVPASSLNNLFYFQGYDFAANSTISPEMYGINASFKFNYTYSNASLTYGAINKAPNVSPQLKADYVNYLAYAITGGYNLADIFSNELSLIQGVVNMDTSFNNLINASISNLVNTPTANSSVINLNNSSIYFDTSSNQTLYIQSAKTLLDGFLSIANTPRGELFYTDIQNQALLPININASVAPFVGYYTIPFRAGDILSIRLVYVPFNGNASSIIGDNLLYNRSYKIMLRCV</sequence>
<name>A0A6C0D1I7_9ZZZZ</name>
<dbReference type="AlphaFoldDB" id="A0A6C0D1I7"/>
<evidence type="ECO:0000313" key="1">
    <source>
        <dbReference type="EMBL" id="QHT10628.1"/>
    </source>
</evidence>
<accession>A0A6C0D1I7</accession>